<comment type="caution">
    <text evidence="2">The sequence shown here is derived from an EMBL/GenBank/DDBJ whole genome shotgun (WGS) entry which is preliminary data.</text>
</comment>
<name>A0A8H3CSH7_9AGAM</name>
<evidence type="ECO:0000313" key="3">
    <source>
        <dbReference type="EMBL" id="CAE7069025.1"/>
    </source>
</evidence>
<sequence length="190" mass="21207">MFWSRFLLVVLATVSVIAQSLPEKRGMVKASAKLGSREAPPPPPSPYDEIMAKIADYQNKTSKAMTEPKPERPAKLIAITTDLLGAIKDYNSGFQVEFKQLNPSDAAQRGQPMIDFSKKLYILLRSCKGTRDEKLYKNIKEISDLVDSIGGLMAEKIQPPINHMILPAYAKYSDKLNELEKATRAHNDAQ</sequence>
<evidence type="ECO:0000256" key="1">
    <source>
        <dbReference type="SAM" id="SignalP"/>
    </source>
</evidence>
<dbReference type="AlphaFoldDB" id="A0A8H3CSH7"/>
<keyword evidence="1" id="KW-0732">Signal</keyword>
<protein>
    <submittedName>
        <fullName evidence="2">Uncharacterized protein</fullName>
    </submittedName>
</protein>
<organism evidence="2 4">
    <name type="scientific">Rhizoctonia solani</name>
    <dbReference type="NCBI Taxonomy" id="456999"/>
    <lineage>
        <taxon>Eukaryota</taxon>
        <taxon>Fungi</taxon>
        <taxon>Dikarya</taxon>
        <taxon>Basidiomycota</taxon>
        <taxon>Agaricomycotina</taxon>
        <taxon>Agaricomycetes</taxon>
        <taxon>Cantharellales</taxon>
        <taxon>Ceratobasidiaceae</taxon>
        <taxon>Rhizoctonia</taxon>
    </lineage>
</organism>
<dbReference type="Proteomes" id="UP000663850">
    <property type="component" value="Unassembled WGS sequence"/>
</dbReference>
<feature type="signal peptide" evidence="1">
    <location>
        <begin position="1"/>
        <end position="18"/>
    </location>
</feature>
<evidence type="ECO:0000313" key="2">
    <source>
        <dbReference type="EMBL" id="CAE6493965.1"/>
    </source>
</evidence>
<accession>A0A8H3CSH7</accession>
<reference evidence="2" key="1">
    <citation type="submission" date="2021-01" db="EMBL/GenBank/DDBJ databases">
        <authorList>
            <person name="Kaushik A."/>
        </authorList>
    </citation>
    <scope>NUCLEOTIDE SEQUENCE</scope>
    <source>
        <strain evidence="3">AG5</strain>
        <strain evidence="2">Type strain: AG8-Rh-89/</strain>
    </source>
</reference>
<dbReference type="Proteomes" id="UP000663827">
    <property type="component" value="Unassembled WGS sequence"/>
</dbReference>
<dbReference type="EMBL" id="CAJNJQ010000295">
    <property type="protein sequence ID" value="CAE7069025.1"/>
    <property type="molecule type" value="Genomic_DNA"/>
</dbReference>
<dbReference type="EMBL" id="CAJMWZ010004700">
    <property type="protein sequence ID" value="CAE6493965.1"/>
    <property type="molecule type" value="Genomic_DNA"/>
</dbReference>
<evidence type="ECO:0000313" key="4">
    <source>
        <dbReference type="Proteomes" id="UP000663850"/>
    </source>
</evidence>
<gene>
    <name evidence="3" type="ORF">RDB_LOCUS14012</name>
    <name evidence="2" type="ORF">RDB_LOCUS87786</name>
</gene>
<feature type="chain" id="PRO_5035704780" evidence="1">
    <location>
        <begin position="19"/>
        <end position="190"/>
    </location>
</feature>
<proteinExistence type="predicted"/>